<accession>A0AAD5RH25</accession>
<keyword evidence="1" id="KW-0479">Metal-binding</keyword>
<dbReference type="InterPro" id="IPR036864">
    <property type="entry name" value="Zn2-C6_fun-type_DNA-bd_sf"/>
</dbReference>
<evidence type="ECO:0000256" key="1">
    <source>
        <dbReference type="ARBA" id="ARBA00022723"/>
    </source>
</evidence>
<name>A0AAD5RH25_9PEZI</name>
<dbReference type="GO" id="GO:0003677">
    <property type="term" value="F:DNA binding"/>
    <property type="evidence" value="ECO:0007669"/>
    <property type="project" value="InterPro"/>
</dbReference>
<feature type="compositionally biased region" description="Polar residues" evidence="4">
    <location>
        <begin position="90"/>
        <end position="117"/>
    </location>
</feature>
<dbReference type="Pfam" id="PF04082">
    <property type="entry name" value="Fungal_trans"/>
    <property type="match status" value="1"/>
</dbReference>
<feature type="compositionally biased region" description="Low complexity" evidence="4">
    <location>
        <begin position="16"/>
        <end position="31"/>
    </location>
</feature>
<dbReference type="InterPro" id="IPR001138">
    <property type="entry name" value="Zn2Cys6_DnaBD"/>
</dbReference>
<feature type="region of interest" description="Disordered" evidence="4">
    <location>
        <begin position="1"/>
        <end position="134"/>
    </location>
</feature>
<feature type="coiled-coil region" evidence="3">
    <location>
        <begin position="166"/>
        <end position="193"/>
    </location>
</feature>
<dbReference type="Gene3D" id="4.10.240.10">
    <property type="entry name" value="Zn(2)-C6 fungal-type DNA-binding domain"/>
    <property type="match status" value="1"/>
</dbReference>
<dbReference type="SUPFAM" id="SSF57701">
    <property type="entry name" value="Zn2/Cys6 DNA-binding domain"/>
    <property type="match status" value="1"/>
</dbReference>
<dbReference type="CDD" id="cd00067">
    <property type="entry name" value="GAL4"/>
    <property type="match status" value="1"/>
</dbReference>
<dbReference type="Pfam" id="PF00172">
    <property type="entry name" value="Zn_clus"/>
    <property type="match status" value="1"/>
</dbReference>
<comment type="caution">
    <text evidence="6">The sequence shown here is derived from an EMBL/GenBank/DDBJ whole genome shotgun (WGS) entry which is preliminary data.</text>
</comment>
<dbReference type="SMART" id="SM00906">
    <property type="entry name" value="Fungal_trans"/>
    <property type="match status" value="1"/>
</dbReference>
<protein>
    <submittedName>
        <fullName evidence="6">Transcription factor</fullName>
    </submittedName>
</protein>
<feature type="domain" description="Zn(2)-C6 fungal-type" evidence="5">
    <location>
        <begin position="128"/>
        <end position="159"/>
    </location>
</feature>
<feature type="compositionally biased region" description="Polar residues" evidence="4">
    <location>
        <begin position="1"/>
        <end position="12"/>
    </location>
</feature>
<feature type="compositionally biased region" description="Low complexity" evidence="4">
    <location>
        <begin position="44"/>
        <end position="59"/>
    </location>
</feature>
<dbReference type="PROSITE" id="PS50048">
    <property type="entry name" value="ZN2_CY6_FUNGAL_2"/>
    <property type="match status" value="1"/>
</dbReference>
<dbReference type="CDD" id="cd12148">
    <property type="entry name" value="fungal_TF_MHR"/>
    <property type="match status" value="1"/>
</dbReference>
<reference evidence="6" key="1">
    <citation type="submission" date="2022-07" db="EMBL/GenBank/DDBJ databases">
        <title>Draft genome sequence of Zalerion maritima ATCC 34329, a (micro)plastics degrading marine fungus.</title>
        <authorList>
            <person name="Paco A."/>
            <person name="Goncalves M.F.M."/>
            <person name="Rocha-Santos T.A.P."/>
            <person name="Alves A."/>
        </authorList>
    </citation>
    <scope>NUCLEOTIDE SEQUENCE</scope>
    <source>
        <strain evidence="6">ATCC 34329</strain>
    </source>
</reference>
<dbReference type="GO" id="GO:0008270">
    <property type="term" value="F:zinc ion binding"/>
    <property type="evidence" value="ECO:0007669"/>
    <property type="project" value="InterPro"/>
</dbReference>
<feature type="compositionally biased region" description="Basic and acidic residues" evidence="4">
    <location>
        <begin position="125"/>
        <end position="134"/>
    </location>
</feature>
<evidence type="ECO:0000256" key="3">
    <source>
        <dbReference type="SAM" id="Coils"/>
    </source>
</evidence>
<dbReference type="InterPro" id="IPR007219">
    <property type="entry name" value="XnlR_reg_dom"/>
</dbReference>
<keyword evidence="2" id="KW-0539">Nucleus</keyword>
<dbReference type="GO" id="GO:0000981">
    <property type="term" value="F:DNA-binding transcription factor activity, RNA polymerase II-specific"/>
    <property type="evidence" value="ECO:0007669"/>
    <property type="project" value="InterPro"/>
</dbReference>
<evidence type="ECO:0000313" key="6">
    <source>
        <dbReference type="EMBL" id="KAJ2893506.1"/>
    </source>
</evidence>
<feature type="region of interest" description="Disordered" evidence="4">
    <location>
        <begin position="715"/>
        <end position="735"/>
    </location>
</feature>
<evidence type="ECO:0000259" key="5">
    <source>
        <dbReference type="PROSITE" id="PS50048"/>
    </source>
</evidence>
<evidence type="ECO:0000256" key="4">
    <source>
        <dbReference type="SAM" id="MobiDB-lite"/>
    </source>
</evidence>
<feature type="region of interest" description="Disordered" evidence="4">
    <location>
        <begin position="792"/>
        <end position="860"/>
    </location>
</feature>
<dbReference type="PANTHER" id="PTHR46910:SF1">
    <property type="entry name" value="MISCELLANEOUS ZN(II)2CYS6 TRANSCRIPTION FACTOR (EUROFUNG)-RELATED"/>
    <property type="match status" value="1"/>
</dbReference>
<organism evidence="6 7">
    <name type="scientific">Zalerion maritima</name>
    <dbReference type="NCBI Taxonomy" id="339359"/>
    <lineage>
        <taxon>Eukaryota</taxon>
        <taxon>Fungi</taxon>
        <taxon>Dikarya</taxon>
        <taxon>Ascomycota</taxon>
        <taxon>Pezizomycotina</taxon>
        <taxon>Sordariomycetes</taxon>
        <taxon>Lulworthiomycetidae</taxon>
        <taxon>Lulworthiales</taxon>
        <taxon>Lulworthiaceae</taxon>
        <taxon>Zalerion</taxon>
    </lineage>
</organism>
<dbReference type="PROSITE" id="PS00463">
    <property type="entry name" value="ZN2_CY6_FUNGAL_1"/>
    <property type="match status" value="1"/>
</dbReference>
<dbReference type="PANTHER" id="PTHR46910">
    <property type="entry name" value="TRANSCRIPTION FACTOR PDR1"/>
    <property type="match status" value="1"/>
</dbReference>
<evidence type="ECO:0000256" key="2">
    <source>
        <dbReference type="ARBA" id="ARBA00023242"/>
    </source>
</evidence>
<dbReference type="SMART" id="SM00066">
    <property type="entry name" value="GAL4"/>
    <property type="match status" value="1"/>
</dbReference>
<proteinExistence type="predicted"/>
<feature type="compositionally biased region" description="Low complexity" evidence="4">
    <location>
        <begin position="810"/>
        <end position="819"/>
    </location>
</feature>
<dbReference type="InterPro" id="IPR050987">
    <property type="entry name" value="AtrR-like"/>
</dbReference>
<gene>
    <name evidence="6" type="ORF">MKZ38_008512</name>
</gene>
<evidence type="ECO:0000313" key="7">
    <source>
        <dbReference type="Proteomes" id="UP001201980"/>
    </source>
</evidence>
<dbReference type="AlphaFoldDB" id="A0AAD5RH25"/>
<dbReference type="EMBL" id="JAKWBI020000595">
    <property type="protein sequence ID" value="KAJ2893506.1"/>
    <property type="molecule type" value="Genomic_DNA"/>
</dbReference>
<dbReference type="Proteomes" id="UP001201980">
    <property type="component" value="Unassembled WGS sequence"/>
</dbReference>
<dbReference type="GO" id="GO:0006351">
    <property type="term" value="P:DNA-templated transcription"/>
    <property type="evidence" value="ECO:0007669"/>
    <property type="project" value="InterPro"/>
</dbReference>
<keyword evidence="7" id="KW-1185">Reference proteome</keyword>
<sequence>MAASSHNQQFPRSPNPSTRSYDSSSVSSATSPKPPVQYMTGLMSASAARPNAAPPQTIGIPPPLPPVSHPSAFQPYTPITGSSIMGRDSALSNESVASTPGQPNAPQVPPSSIQSQKRAYRQRRKDPSCDACRERKVKCDATETTSCSECSSRSVKCQFTKETNRRMSSIKQVQDLEKQIEKVRGENASLRRMLSDRDGQADMDMEGLEQLPVHLPEIATEPKQRKRPAPLHDLPAHAQPTLRALSAGIWKGPVPYRQTTVSSLFNPARPELPSRQATDQLLHAYYSSFHSMMPILHLPTFRQDVDGLYSEPHAPTTKPSFLATFFAILAIGSLFSNEVHSYRATRAAELMEASRQCVDPWNNEPDLDSVRCLALTTVFLVEMNLKTAACAWLGSGVRVAQDLGLHSDTGPLPMIESEMRRRVWWALYVLDQSLALEMGRPATIDDCDCDVSLPAAVDDHYILDTGVLVPNGSEPLTHSFLAIINVVRTYASLMKALSSPVIASTRLATFDQHFAACLRTFPSACDPNGNIPLSSHFLAPLTYLLHARLLLHRHNLMPGCPPDVRLTAVEQCTHTSLETASLLSRLNSPVSDGATALVVTHIFRCALFLLLAGYTEQAGICIRALGQLSSSRDVAQPCGRFIAFFIQVLHSKRAEIGAYLAQTTPPPPQQLFAMPPPPGGRPSIQETLLRDEELLLYVSTDLQANPDTAWAWSGAVQPPASKPPTLKSPVSAGVAPNSSLLSPEYRMGITEDECQEWGGWQLLESRARGLRTASTPAATVVATGGPLPPIMHESSIIPPTLPPPAVMTMPGPGSSLPAPTSTPGPTPGSSRNSPSVGPPGPSAAPPKSKSQERISIANII</sequence>
<keyword evidence="3" id="KW-0175">Coiled coil</keyword>